<evidence type="ECO:0000256" key="5">
    <source>
        <dbReference type="ARBA" id="ARBA00022840"/>
    </source>
</evidence>
<dbReference type="Proteomes" id="UP000599074">
    <property type="component" value="Unassembled WGS sequence"/>
</dbReference>
<evidence type="ECO:0000256" key="1">
    <source>
        <dbReference type="ARBA" id="ARBA00010688"/>
    </source>
</evidence>
<evidence type="ECO:0000313" key="10">
    <source>
        <dbReference type="Proteomes" id="UP000599074"/>
    </source>
</evidence>
<dbReference type="GO" id="GO:0005524">
    <property type="term" value="F:ATP binding"/>
    <property type="evidence" value="ECO:0007669"/>
    <property type="project" value="UniProtKB-KW"/>
</dbReference>
<dbReference type="GO" id="GO:0016301">
    <property type="term" value="F:kinase activity"/>
    <property type="evidence" value="ECO:0007669"/>
    <property type="project" value="UniProtKB-KW"/>
</dbReference>
<dbReference type="PANTHER" id="PTHR46566">
    <property type="entry name" value="1-PHOSPHOFRUCTOKINASE-RELATED"/>
    <property type="match status" value="1"/>
</dbReference>
<dbReference type="InterPro" id="IPR017583">
    <property type="entry name" value="Tagatose/fructose_Pkinase"/>
</dbReference>
<evidence type="ECO:0000256" key="3">
    <source>
        <dbReference type="ARBA" id="ARBA00022741"/>
    </source>
</evidence>
<dbReference type="EMBL" id="BOON01000024">
    <property type="protein sequence ID" value="GII23100.1"/>
    <property type="molecule type" value="Genomic_DNA"/>
</dbReference>
<feature type="domain" description="Carbohydrate kinase PfkB" evidence="8">
    <location>
        <begin position="19"/>
        <end position="283"/>
    </location>
</feature>
<evidence type="ECO:0000256" key="4">
    <source>
        <dbReference type="ARBA" id="ARBA00022777"/>
    </source>
</evidence>
<feature type="region of interest" description="Disordered" evidence="7">
    <location>
        <begin position="302"/>
        <end position="329"/>
    </location>
</feature>
<dbReference type="Pfam" id="PF00294">
    <property type="entry name" value="PfkB"/>
    <property type="match status" value="1"/>
</dbReference>
<dbReference type="PANTHER" id="PTHR46566:SF2">
    <property type="entry name" value="ATP-DEPENDENT 6-PHOSPHOFRUCTOKINASE ISOZYME 2"/>
    <property type="match status" value="1"/>
</dbReference>
<dbReference type="GO" id="GO:0016773">
    <property type="term" value="F:phosphotransferase activity, alcohol group as acceptor"/>
    <property type="evidence" value="ECO:0007669"/>
    <property type="project" value="InterPro"/>
</dbReference>
<sequence length="329" mass="34940">MVFVPAPRLTVTIELLAGAPDIHLHPGGQGVWQARMLRAMDTRVVLCAVFGGETGQVTRDLLADTDLEVRAVDGESRTGAYVHDRRGGDRIDVAEMPGEPLSRHEVDELYGLALAEGLRAGVCLLGGPGHPPVVEPEVYRRLAADLSANGCLVVADLRGAHLHAAAAGGVRLIKVSHEELLIDGDAGADTLDELVRAASALRREGVETVIVTRGQHPALALIGDEVYEVVAPLLEAVDTKGAGDSTIAAIVASIAQHEDLADAIRTGVAAGTLNVTRHGLGSGQREAIMELRERVRLQPVRETGAERGTWEGPHLRATPEELAERIRPR</sequence>
<protein>
    <submittedName>
        <fullName evidence="9">1-phosphofructokinase</fullName>
    </submittedName>
</protein>
<dbReference type="InterPro" id="IPR002173">
    <property type="entry name" value="Carboh/pur_kinase_PfkB_CS"/>
</dbReference>
<evidence type="ECO:0000259" key="8">
    <source>
        <dbReference type="Pfam" id="PF00294"/>
    </source>
</evidence>
<keyword evidence="3" id="KW-0547">Nucleotide-binding</keyword>
<keyword evidence="2 6" id="KW-0808">Transferase</keyword>
<dbReference type="SUPFAM" id="SSF53613">
    <property type="entry name" value="Ribokinase-like"/>
    <property type="match status" value="1"/>
</dbReference>
<keyword evidence="10" id="KW-1185">Reference proteome</keyword>
<evidence type="ECO:0000256" key="6">
    <source>
        <dbReference type="PIRNR" id="PIRNR000535"/>
    </source>
</evidence>
<evidence type="ECO:0000256" key="2">
    <source>
        <dbReference type="ARBA" id="ARBA00022679"/>
    </source>
</evidence>
<proteinExistence type="inferred from homology"/>
<dbReference type="InterPro" id="IPR011611">
    <property type="entry name" value="PfkB_dom"/>
</dbReference>
<accession>A0A8J3TKL4</accession>
<comment type="similarity">
    <text evidence="1">Belongs to the carbohydrate kinase PfkB family.</text>
</comment>
<reference evidence="9" key="1">
    <citation type="submission" date="2021-01" db="EMBL/GenBank/DDBJ databases">
        <title>Whole genome shotgun sequence of Planosporangium mesophilum NBRC 109066.</title>
        <authorList>
            <person name="Komaki H."/>
            <person name="Tamura T."/>
        </authorList>
    </citation>
    <scope>NUCLEOTIDE SEQUENCE</scope>
    <source>
        <strain evidence="9">NBRC 109066</strain>
    </source>
</reference>
<dbReference type="PROSITE" id="PS00584">
    <property type="entry name" value="PFKB_KINASES_2"/>
    <property type="match status" value="1"/>
</dbReference>
<dbReference type="Gene3D" id="3.40.1190.20">
    <property type="match status" value="1"/>
</dbReference>
<evidence type="ECO:0000256" key="7">
    <source>
        <dbReference type="SAM" id="MobiDB-lite"/>
    </source>
</evidence>
<keyword evidence="5" id="KW-0067">ATP-binding</keyword>
<dbReference type="InterPro" id="IPR029056">
    <property type="entry name" value="Ribokinase-like"/>
</dbReference>
<dbReference type="GO" id="GO:0005975">
    <property type="term" value="P:carbohydrate metabolic process"/>
    <property type="evidence" value="ECO:0007669"/>
    <property type="project" value="InterPro"/>
</dbReference>
<evidence type="ECO:0000313" key="9">
    <source>
        <dbReference type="EMBL" id="GII23100.1"/>
    </source>
</evidence>
<comment type="caution">
    <text evidence="9">The sequence shown here is derived from an EMBL/GenBank/DDBJ whole genome shotgun (WGS) entry which is preliminary data.</text>
</comment>
<feature type="compositionally biased region" description="Basic and acidic residues" evidence="7">
    <location>
        <begin position="303"/>
        <end position="329"/>
    </location>
</feature>
<dbReference type="AlphaFoldDB" id="A0A8J3TKL4"/>
<organism evidence="9 10">
    <name type="scientific">Planosporangium mesophilum</name>
    <dbReference type="NCBI Taxonomy" id="689768"/>
    <lineage>
        <taxon>Bacteria</taxon>
        <taxon>Bacillati</taxon>
        <taxon>Actinomycetota</taxon>
        <taxon>Actinomycetes</taxon>
        <taxon>Micromonosporales</taxon>
        <taxon>Micromonosporaceae</taxon>
        <taxon>Planosporangium</taxon>
    </lineage>
</organism>
<name>A0A8J3TKL4_9ACTN</name>
<dbReference type="PIRSF" id="PIRSF000535">
    <property type="entry name" value="1PFK/6PFK/LacC"/>
    <property type="match status" value="1"/>
</dbReference>
<gene>
    <name evidence="9" type="primary">fruK</name>
    <name evidence="9" type="ORF">Pme01_26970</name>
</gene>
<keyword evidence="4" id="KW-0418">Kinase</keyword>